<organism evidence="12 13">
    <name type="scientific">Vulpes vulpes</name>
    <name type="common">Red fox</name>
    <dbReference type="NCBI Taxonomy" id="9627"/>
    <lineage>
        <taxon>Eukaryota</taxon>
        <taxon>Metazoa</taxon>
        <taxon>Chordata</taxon>
        <taxon>Craniata</taxon>
        <taxon>Vertebrata</taxon>
        <taxon>Euteleostomi</taxon>
        <taxon>Mammalia</taxon>
        <taxon>Eutheria</taxon>
        <taxon>Laurasiatheria</taxon>
        <taxon>Carnivora</taxon>
        <taxon>Caniformia</taxon>
        <taxon>Canidae</taxon>
        <taxon>Vulpes</taxon>
    </lineage>
</organism>
<dbReference type="Pfam" id="PF00213">
    <property type="entry name" value="OSCP"/>
    <property type="match status" value="1"/>
</dbReference>
<keyword evidence="3" id="KW-0813">Transport</keyword>
<protein>
    <recommendedName>
        <fullName evidence="10">ATP synthase peripheral stalk subunit OSCP, mitochondrial</fullName>
    </recommendedName>
    <alternativeName>
        <fullName evidence="11">ATP synthase subunit O</fullName>
    </alternativeName>
    <alternativeName>
        <fullName evidence="8">Oligomycin sensitivity conferral protein</fullName>
    </alternativeName>
</protein>
<dbReference type="InterPro" id="IPR026015">
    <property type="entry name" value="ATP_synth_OSCP/delta_N_sf"/>
</dbReference>
<dbReference type="HAMAP" id="MF_01416">
    <property type="entry name" value="ATP_synth_delta_bact"/>
    <property type="match status" value="1"/>
</dbReference>
<evidence type="ECO:0000256" key="1">
    <source>
        <dbReference type="ARBA" id="ARBA00004370"/>
    </source>
</evidence>
<evidence type="ECO:0000256" key="3">
    <source>
        <dbReference type="ARBA" id="ARBA00022448"/>
    </source>
</evidence>
<name>A0ABM4Z2U3_VULVU</name>
<dbReference type="InterPro" id="IPR000711">
    <property type="entry name" value="ATPase_OSCP/dsu"/>
</dbReference>
<evidence type="ECO:0000256" key="10">
    <source>
        <dbReference type="ARBA" id="ARBA00073432"/>
    </source>
</evidence>
<reference evidence="13" key="1">
    <citation type="submission" date="2025-08" db="UniProtKB">
        <authorList>
            <consortium name="RefSeq"/>
        </authorList>
    </citation>
    <scope>IDENTIFICATION</scope>
    <source>
        <tissue evidence="13">Cell line</tissue>
    </source>
</reference>
<dbReference type="RefSeq" id="XP_072596861.1">
    <property type="nucleotide sequence ID" value="XM_072740760.1"/>
</dbReference>
<dbReference type="SUPFAM" id="SSF47928">
    <property type="entry name" value="N-terminal domain of the delta subunit of the F1F0-ATP synthase"/>
    <property type="match status" value="1"/>
</dbReference>
<evidence type="ECO:0000256" key="11">
    <source>
        <dbReference type="ARBA" id="ARBA00078525"/>
    </source>
</evidence>
<evidence type="ECO:0000256" key="4">
    <source>
        <dbReference type="ARBA" id="ARBA00022781"/>
    </source>
</evidence>
<evidence type="ECO:0000256" key="8">
    <source>
        <dbReference type="ARBA" id="ARBA00033369"/>
    </source>
</evidence>
<evidence type="ECO:0000256" key="9">
    <source>
        <dbReference type="ARBA" id="ARBA00064647"/>
    </source>
</evidence>
<evidence type="ECO:0000313" key="13">
    <source>
        <dbReference type="RefSeq" id="XP_072596861.1"/>
    </source>
</evidence>
<evidence type="ECO:0000256" key="6">
    <source>
        <dbReference type="ARBA" id="ARBA00023136"/>
    </source>
</evidence>
<comment type="similarity">
    <text evidence="2">Belongs to the ATPase delta chain family.</text>
</comment>
<sequence length="255" mass="28496">MESEGKAVLFVLHGSTVHVPTPRRLAECSCLMKYLDPRSQFWCNNAADLRYYVKVRCFSTSVARPFSKLVRPPVQIYGIEGRYATALYSAASKQNKLEQVEKELLRVAQILKEPKMAASIMNPYIKRSVKVKSLNDMTAKERFSPITSNLINLLAENGRLNNTPGVISAFSTMMSVHRGEVPCTVTTASPLDEATLTELKTVLKSFLSKGQVLKLEVKVDPSIMGGMIVRIGEKYADMSARTKIQKLSRAMREVF</sequence>
<evidence type="ECO:0000256" key="7">
    <source>
        <dbReference type="ARBA" id="ARBA00023310"/>
    </source>
</evidence>
<evidence type="ECO:0000256" key="2">
    <source>
        <dbReference type="ARBA" id="ARBA00007046"/>
    </source>
</evidence>
<dbReference type="Proteomes" id="UP001652641">
    <property type="component" value="Chromosome 15"/>
</dbReference>
<keyword evidence="7" id="KW-0066">ATP synthesis</keyword>
<keyword evidence="4" id="KW-0375">Hydrogen ion transport</keyword>
<dbReference type="InterPro" id="IPR020781">
    <property type="entry name" value="ATPase_OSCP/d_CS"/>
</dbReference>
<dbReference type="NCBIfam" id="TIGR01145">
    <property type="entry name" value="ATP_synt_delta"/>
    <property type="match status" value="1"/>
</dbReference>
<dbReference type="Gene3D" id="1.10.520.20">
    <property type="entry name" value="N-terminal domain of the delta subunit of the F1F0-ATP synthase"/>
    <property type="match status" value="1"/>
</dbReference>
<gene>
    <name evidence="13" type="primary">ATP5PO</name>
</gene>
<comment type="subcellular location">
    <subcellularLocation>
        <location evidence="1">Membrane</location>
    </subcellularLocation>
</comment>
<dbReference type="PANTHER" id="PTHR11910">
    <property type="entry name" value="ATP SYNTHASE DELTA CHAIN"/>
    <property type="match status" value="1"/>
</dbReference>
<keyword evidence="6" id="KW-0472">Membrane</keyword>
<dbReference type="PROSITE" id="PS00389">
    <property type="entry name" value="ATPASE_DELTA"/>
    <property type="match status" value="1"/>
</dbReference>
<comment type="subunit">
    <text evidence="9">Component of the ATP synthase complex composed at least of ATP5F1A/subunit alpha, ATP5F1B/subunit beta, ATP5MC1/subunit c (homooctomer), MT-ATP6/subunit a, MT-ATP8/subunit 8, ATP5ME/subunit e, ATP5MF/subunit f, ATP5MG/subunit g, ATP5MK/subunit k, ATP5MJ/subunit j, ATP5F1C/subunit gamma, ATP5F1D/subunit delta, ATP5F1E/subunit epsilon, ATP5PF/subunit F6, ATP5PB/subunit b, ATP5PD/subunit d, ATP5PO/subunit OSCP. ATP synthase complex consists of a soluble F(1) head domain (subunits alpha(3) and beta(3)) - the catalytic core - and a membrane F(0) domain - the membrane proton channel (subunits c, a, 8, e, f, g, k and j). These two domains are linked by a central stalk (subunits gamma, delta, and epsilon) rotating inside the F1 region and a stationary peripheral stalk (subunits F6, b, d, and OSCP).</text>
</comment>
<dbReference type="PRINTS" id="PR00125">
    <property type="entry name" value="ATPASEDELTA"/>
</dbReference>
<keyword evidence="12" id="KW-1185">Reference proteome</keyword>
<proteinExistence type="inferred from homology"/>
<dbReference type="GeneID" id="112909275"/>
<keyword evidence="5" id="KW-0406">Ion transport</keyword>
<evidence type="ECO:0000256" key="5">
    <source>
        <dbReference type="ARBA" id="ARBA00023065"/>
    </source>
</evidence>
<accession>A0ABM4Z2U3</accession>
<evidence type="ECO:0000313" key="12">
    <source>
        <dbReference type="Proteomes" id="UP001652641"/>
    </source>
</evidence>